<evidence type="ECO:0000313" key="16">
    <source>
        <dbReference type="Proteomes" id="UP000001052"/>
    </source>
</evidence>
<evidence type="ECO:0000256" key="9">
    <source>
        <dbReference type="ARBA" id="ARBA00022833"/>
    </source>
</evidence>
<proteinExistence type="inferred from homology"/>
<evidence type="ECO:0000256" key="3">
    <source>
        <dbReference type="ARBA" id="ARBA00007931"/>
    </source>
</evidence>
<dbReference type="Pfam" id="PF02163">
    <property type="entry name" value="Peptidase_M50"/>
    <property type="match status" value="1"/>
</dbReference>
<dbReference type="PANTHER" id="PTHR35864">
    <property type="entry name" value="ZINC METALLOPROTEASE MJ0611-RELATED"/>
    <property type="match status" value="1"/>
</dbReference>
<name>C8X0W1_DESRD</name>
<evidence type="ECO:0000256" key="10">
    <source>
        <dbReference type="ARBA" id="ARBA00022989"/>
    </source>
</evidence>
<gene>
    <name evidence="15" type="ordered locus">Dret_0766</name>
</gene>
<feature type="transmembrane region" description="Helical" evidence="13">
    <location>
        <begin position="12"/>
        <end position="37"/>
    </location>
</feature>
<feature type="transmembrane region" description="Helical" evidence="13">
    <location>
        <begin position="134"/>
        <end position="152"/>
    </location>
</feature>
<dbReference type="GO" id="GO:0008237">
    <property type="term" value="F:metallopeptidase activity"/>
    <property type="evidence" value="ECO:0007669"/>
    <property type="project" value="UniProtKB-KW"/>
</dbReference>
<dbReference type="Proteomes" id="UP000001052">
    <property type="component" value="Chromosome"/>
</dbReference>
<evidence type="ECO:0000256" key="7">
    <source>
        <dbReference type="ARBA" id="ARBA00022723"/>
    </source>
</evidence>
<comment type="similarity">
    <text evidence="3">Belongs to the peptidase M50B family.</text>
</comment>
<keyword evidence="10 13" id="KW-1133">Transmembrane helix</keyword>
<evidence type="ECO:0000256" key="4">
    <source>
        <dbReference type="ARBA" id="ARBA00022475"/>
    </source>
</evidence>
<protein>
    <submittedName>
        <fullName evidence="15">Peptidase M50</fullName>
    </submittedName>
</protein>
<evidence type="ECO:0000256" key="2">
    <source>
        <dbReference type="ARBA" id="ARBA00004651"/>
    </source>
</evidence>
<dbReference type="HOGENOM" id="CLU_086979_1_1_7"/>
<evidence type="ECO:0000256" key="12">
    <source>
        <dbReference type="ARBA" id="ARBA00023136"/>
    </source>
</evidence>
<keyword evidence="16" id="KW-1185">Reference proteome</keyword>
<dbReference type="GO" id="GO:0005886">
    <property type="term" value="C:plasma membrane"/>
    <property type="evidence" value="ECO:0007669"/>
    <property type="project" value="UniProtKB-SubCell"/>
</dbReference>
<dbReference type="InterPro" id="IPR008915">
    <property type="entry name" value="Peptidase_M50"/>
</dbReference>
<dbReference type="AlphaFoldDB" id="C8X0W1"/>
<dbReference type="EMBL" id="CP001734">
    <property type="protein sequence ID" value="ACV68058.1"/>
    <property type="molecule type" value="Genomic_DNA"/>
</dbReference>
<dbReference type="RefSeq" id="WP_015751216.1">
    <property type="nucleotide sequence ID" value="NC_013223.1"/>
</dbReference>
<evidence type="ECO:0000256" key="8">
    <source>
        <dbReference type="ARBA" id="ARBA00022801"/>
    </source>
</evidence>
<keyword evidence="12 13" id="KW-0472">Membrane</keyword>
<reference evidence="15 16" key="2">
    <citation type="journal article" date="2010" name="Stand. Genomic Sci.">
        <title>Complete genome sequence of Desulfohalobium retbaense type strain (HR(100)).</title>
        <authorList>
            <person name="Spring S."/>
            <person name="Nolan M."/>
            <person name="Lapidus A."/>
            <person name="Glavina Del Rio T."/>
            <person name="Copeland A."/>
            <person name="Tice H."/>
            <person name="Cheng J.F."/>
            <person name="Lucas S."/>
            <person name="Land M."/>
            <person name="Chen F."/>
            <person name="Bruce D."/>
            <person name="Goodwin L."/>
            <person name="Pitluck S."/>
            <person name="Ivanova N."/>
            <person name="Mavromatis K."/>
            <person name="Mikhailova N."/>
            <person name="Pati A."/>
            <person name="Chen A."/>
            <person name="Palaniappan K."/>
            <person name="Hauser L."/>
            <person name="Chang Y.J."/>
            <person name="Jeffries C.D."/>
            <person name="Munk C."/>
            <person name="Kiss H."/>
            <person name="Chain P."/>
            <person name="Han C."/>
            <person name="Brettin T."/>
            <person name="Detter J.C."/>
            <person name="Schuler E."/>
            <person name="Goker M."/>
            <person name="Rohde M."/>
            <person name="Bristow J."/>
            <person name="Eisen J.A."/>
            <person name="Markowitz V."/>
            <person name="Hugenholtz P."/>
            <person name="Kyrpides N.C."/>
            <person name="Klenk H.P."/>
        </authorList>
    </citation>
    <scope>NUCLEOTIDE SEQUENCE [LARGE SCALE GENOMIC DNA]</scope>
    <source>
        <strain evidence="15 16">DSM 5692</strain>
    </source>
</reference>
<evidence type="ECO:0000256" key="1">
    <source>
        <dbReference type="ARBA" id="ARBA00001947"/>
    </source>
</evidence>
<keyword evidence="11" id="KW-0482">Metalloprotease</keyword>
<evidence type="ECO:0000256" key="5">
    <source>
        <dbReference type="ARBA" id="ARBA00022670"/>
    </source>
</evidence>
<evidence type="ECO:0000259" key="14">
    <source>
        <dbReference type="Pfam" id="PF02163"/>
    </source>
</evidence>
<dbReference type="InterPro" id="IPR044537">
    <property type="entry name" value="Rip2-like"/>
</dbReference>
<keyword evidence="4" id="KW-1003">Cell membrane</keyword>
<feature type="transmembrane region" description="Helical" evidence="13">
    <location>
        <begin position="183"/>
        <end position="207"/>
    </location>
</feature>
<dbReference type="GO" id="GO:0006508">
    <property type="term" value="P:proteolysis"/>
    <property type="evidence" value="ECO:0007669"/>
    <property type="project" value="UniProtKB-KW"/>
</dbReference>
<evidence type="ECO:0000313" key="15">
    <source>
        <dbReference type="EMBL" id="ACV68058.1"/>
    </source>
</evidence>
<feature type="transmembrane region" description="Helical" evidence="13">
    <location>
        <begin position="57"/>
        <end position="76"/>
    </location>
</feature>
<dbReference type="KEGG" id="drt:Dret_0766"/>
<feature type="transmembrane region" description="Helical" evidence="13">
    <location>
        <begin position="88"/>
        <end position="114"/>
    </location>
</feature>
<dbReference type="PANTHER" id="PTHR35864:SF1">
    <property type="entry name" value="ZINC METALLOPROTEASE YWHC-RELATED"/>
    <property type="match status" value="1"/>
</dbReference>
<accession>C8X0W1</accession>
<organism evidence="15 16">
    <name type="scientific">Desulfohalobium retbaense (strain ATCC 49708 / DSM 5692 / JCM 16813 / HR100)</name>
    <dbReference type="NCBI Taxonomy" id="485915"/>
    <lineage>
        <taxon>Bacteria</taxon>
        <taxon>Pseudomonadati</taxon>
        <taxon>Thermodesulfobacteriota</taxon>
        <taxon>Desulfovibrionia</taxon>
        <taxon>Desulfovibrionales</taxon>
        <taxon>Desulfohalobiaceae</taxon>
        <taxon>Desulfohalobium</taxon>
    </lineage>
</organism>
<dbReference type="STRING" id="485915.Dret_0766"/>
<evidence type="ECO:0000256" key="13">
    <source>
        <dbReference type="SAM" id="Phobius"/>
    </source>
</evidence>
<dbReference type="OrthoDB" id="9800627at2"/>
<keyword evidence="5" id="KW-0645">Protease</keyword>
<dbReference type="CDD" id="cd06158">
    <property type="entry name" value="S2P-M50_like_1"/>
    <property type="match status" value="1"/>
</dbReference>
<keyword evidence="7" id="KW-0479">Metal-binding</keyword>
<keyword evidence="8" id="KW-0378">Hydrolase</keyword>
<comment type="subcellular location">
    <subcellularLocation>
        <location evidence="2">Cell membrane</location>
        <topology evidence="2">Multi-pass membrane protein</topology>
    </subcellularLocation>
</comment>
<keyword evidence="9" id="KW-0862">Zinc</keyword>
<dbReference type="eggNOG" id="COG1994">
    <property type="taxonomic scope" value="Bacteria"/>
</dbReference>
<reference evidence="16" key="1">
    <citation type="submission" date="2009-09" db="EMBL/GenBank/DDBJ databases">
        <title>The complete chromosome of Desulfohalobium retbaense DSM 5692.</title>
        <authorList>
            <consortium name="US DOE Joint Genome Institute (JGI-PGF)"/>
            <person name="Lucas S."/>
            <person name="Copeland A."/>
            <person name="Lapidus A."/>
            <person name="Glavina del Rio T."/>
            <person name="Dalin E."/>
            <person name="Tice H."/>
            <person name="Bruce D."/>
            <person name="Goodwin L."/>
            <person name="Pitluck S."/>
            <person name="Kyrpides N."/>
            <person name="Mavromatis K."/>
            <person name="Ivanova N."/>
            <person name="Mikhailova N."/>
            <person name="Munk A.C."/>
            <person name="Brettin T."/>
            <person name="Detter J.C."/>
            <person name="Han C."/>
            <person name="Tapia R."/>
            <person name="Larimer F."/>
            <person name="Land M."/>
            <person name="Hauser L."/>
            <person name="Markowitz V."/>
            <person name="Cheng J.-F."/>
            <person name="Hugenholtz P."/>
            <person name="Woyke T."/>
            <person name="Wu D."/>
            <person name="Spring S."/>
            <person name="Klenk H.-P."/>
            <person name="Eisen J.A."/>
        </authorList>
    </citation>
    <scope>NUCLEOTIDE SEQUENCE [LARGE SCALE GENOMIC DNA]</scope>
    <source>
        <strain evidence="16">DSM 5692</strain>
    </source>
</reference>
<keyword evidence="6 13" id="KW-0812">Transmembrane</keyword>
<dbReference type="GO" id="GO:0046872">
    <property type="term" value="F:metal ion binding"/>
    <property type="evidence" value="ECO:0007669"/>
    <property type="project" value="UniProtKB-KW"/>
</dbReference>
<comment type="cofactor">
    <cofactor evidence="1">
        <name>Zn(2+)</name>
        <dbReference type="ChEBI" id="CHEBI:29105"/>
    </cofactor>
</comment>
<evidence type="ECO:0000256" key="6">
    <source>
        <dbReference type="ARBA" id="ARBA00022692"/>
    </source>
</evidence>
<sequence>MIDIAEIVRQFAILAVPVLMAITFHEVAHGYVAYLLGDPTAKQAGRLTFNPIKHLDPIGALALFIVKIGWAKPVPVNPAYFSNPRQGMILVSLAGPVTNFVLAVCFALVFHALFWLFGQSASEQVIRVVQPVVYMAQAGVLVNIGLGIFNLLPVPPLDGSNILAGLLPPRYAQIYQQQSKYGFILLILLFLTGAVQKVIVPVIYGLASFLLPM</sequence>
<feature type="domain" description="Peptidase M50" evidence="14">
    <location>
        <begin position="15"/>
        <end position="185"/>
    </location>
</feature>
<evidence type="ECO:0000256" key="11">
    <source>
        <dbReference type="ARBA" id="ARBA00023049"/>
    </source>
</evidence>
<dbReference type="InterPro" id="IPR052348">
    <property type="entry name" value="Metallopeptidase_M50B"/>
</dbReference>